<dbReference type="FunFam" id="3.30.40.10:FF:000506">
    <property type="entry name" value="Acyl-CoA N-acyltransferase with RING/FYVE/PHD-type zinc finger domain"/>
    <property type="match status" value="1"/>
</dbReference>
<dbReference type="PaxDb" id="4577-GRMZM2G377887_P01"/>
<dbReference type="InterPro" id="IPR019787">
    <property type="entry name" value="Znf_PHD-finger"/>
</dbReference>
<dbReference type="FunFam" id="3.30.40.10:FF:000494">
    <property type="entry name" value="Acyl-CoA N-acyltransferase with RING/FYVE/PHD-type zinc finger domain"/>
    <property type="match status" value="1"/>
</dbReference>
<protein>
    <submittedName>
        <fullName evidence="7">Acyl-CoA N-acyltransferase with RING/FYVE/PHD-type zinc finger domain</fullName>
    </submittedName>
</protein>
<dbReference type="GO" id="GO:0005634">
    <property type="term" value="C:nucleus"/>
    <property type="evidence" value="ECO:0007669"/>
    <property type="project" value="UniProtKB-SubCell"/>
</dbReference>
<dbReference type="InterPro" id="IPR019786">
    <property type="entry name" value="Zinc_finger_PHD-type_CS"/>
</dbReference>
<reference evidence="7" key="1">
    <citation type="submission" date="2015-12" db="EMBL/GenBank/DDBJ databases">
        <title>Update maize B73 reference genome by single molecule sequencing technologies.</title>
        <authorList>
            <consortium name="Maize Genome Sequencing Project"/>
            <person name="Ware D."/>
        </authorList>
    </citation>
    <scope>NUCLEOTIDE SEQUENCE</scope>
    <source>
        <tissue evidence="7">Seedling</tissue>
    </source>
</reference>
<organism evidence="7">
    <name type="scientific">Zea mays</name>
    <name type="common">Maize</name>
    <dbReference type="NCBI Taxonomy" id="4577"/>
    <lineage>
        <taxon>Eukaryota</taxon>
        <taxon>Viridiplantae</taxon>
        <taxon>Streptophyta</taxon>
        <taxon>Embryophyta</taxon>
        <taxon>Tracheophyta</taxon>
        <taxon>Spermatophyta</taxon>
        <taxon>Magnoliopsida</taxon>
        <taxon>Liliopsida</taxon>
        <taxon>Poales</taxon>
        <taxon>Poaceae</taxon>
        <taxon>PACMAD clade</taxon>
        <taxon>Panicoideae</taxon>
        <taxon>Andropogonodae</taxon>
        <taxon>Andropogoneae</taxon>
        <taxon>Tripsacinae</taxon>
        <taxon>Zea</taxon>
    </lineage>
</organism>
<dbReference type="SMART" id="SM00249">
    <property type="entry name" value="PHD"/>
    <property type="match status" value="2"/>
</dbReference>
<dbReference type="InterPro" id="IPR011011">
    <property type="entry name" value="Znf_FYVE_PHD"/>
</dbReference>
<dbReference type="SMR" id="A0A1D6GXJ5"/>
<dbReference type="ExpressionAtlas" id="A0A1D6GXJ5">
    <property type="expression patterns" value="baseline and differential"/>
</dbReference>
<sequence>MEDEADGGGESFVLRSGVRAGLKREFAFAIASQAVLSSSYAPLGRTRRSSRILNPSAASTPSVAGAAVSTSSSSTPDTKPKAKRPRPPDPPPPPPFPPPPDYAPAPGEDHDGAAVGPVLALMAAAGPSPPPTPLTPQPHADADADPAHLANIIIPPESSPRRITRSMLQPKSRLPTAARSPDNAAPLKPKLEPPEEEDGKPVPALRRFTRSLLVKDKDSNDDDLSGTTTASNASSPSPKTNTTSTSRSSNKGNKNTNKIPTNLRELLATGMLEGQPVKYIMRKGKGSISHLFSASGTPGSYQTHWHIVFMLFMQRPKSEFSPFLQSHHLFIRALRIEAIEHVLQVVSPYYFEVHAGSTKKHPSDYIFLENGNNLHDVLRACTNATLDMLEPAIRKAIGPAPQERIFRCKSCKSSFSTLRSGKFALFCDSCLESKGAKNNISSSKVGRSQTSSAKVYKSASPGAKSSSVGRLTRKDKGMHKVVFMSGILPEGTDVGYYVGGKRLLDGYIKELGIYCHCCSTVVSPSQFEGHAGRAARRKPYHNIYMSNGVSLHELSISLLKGQKMSNRQSDDLCSICSDGGQLLLCDTCPRAFHRECVGLSSATKGTWCCRYCENRQQRESCLAYNNNAIAAGRVEGVDALEQIFTRSIRIATTLETGFGGCALCKLHDFSKKKFSTRTVLLCDQCGREYHVGCLKEHNMADLTALPEGAWYCSTDCVRINQTLQDLLNSGGEPVLAMDLDVIKKKREVKGFNDDDADLDVRWRVLKDKSSDDSKLVLSKAVAIFHETFDPIIQVSTGRDLIPAMVYGRSARDQDYTGMYCTVLTVNNIVVSAGLFRIMGSEIAELPLVATSRDRQGLGYFQALFSCIERLLSSLEVKHFVLPAAEEAESIWTERFGFAKISQDELREYLKGGRTTVFQGTSNLHKLVAKLEC</sequence>
<dbReference type="SUPFAM" id="SSF57903">
    <property type="entry name" value="FYVE/PHD zinc finger"/>
    <property type="match status" value="2"/>
</dbReference>
<keyword evidence="7" id="KW-0012">Acyltransferase</keyword>
<keyword evidence="5" id="KW-0539">Nucleus</keyword>
<dbReference type="PROSITE" id="PS01359">
    <property type="entry name" value="ZF_PHD_1"/>
    <property type="match status" value="1"/>
</dbReference>
<dbReference type="EMBL" id="CM000781">
    <property type="protein sequence ID" value="AQK67527.1"/>
    <property type="molecule type" value="Genomic_DNA"/>
</dbReference>
<dbReference type="STRING" id="4577.A0A1D6GXJ5"/>
<dbReference type="GO" id="GO:0008270">
    <property type="term" value="F:zinc ion binding"/>
    <property type="evidence" value="ECO:0007669"/>
    <property type="project" value="UniProtKB-KW"/>
</dbReference>
<dbReference type="InterPro" id="IPR059153">
    <property type="entry name" value="NSD_PHD-1st"/>
</dbReference>
<dbReference type="InterPro" id="IPR032308">
    <property type="entry name" value="TDBD"/>
</dbReference>
<dbReference type="PANTHER" id="PTHR47025:SF2">
    <property type="entry name" value="AUTOIMMUNE REGULATOR"/>
    <property type="match status" value="1"/>
</dbReference>
<dbReference type="Pfam" id="PF23209">
    <property type="entry name" value="IDM1_C"/>
    <property type="match status" value="1"/>
</dbReference>
<keyword evidence="7" id="KW-0808">Transferase</keyword>
<gene>
    <name evidence="7" type="ORF">ZEAMMB73_Zm00001d014909</name>
</gene>
<feature type="compositionally biased region" description="Low complexity" evidence="6">
    <location>
        <begin position="225"/>
        <end position="258"/>
    </location>
</feature>
<keyword evidence="2" id="KW-0479">Metal-binding</keyword>
<feature type="compositionally biased region" description="Pro residues" evidence="6">
    <location>
        <begin position="127"/>
        <end position="136"/>
    </location>
</feature>
<dbReference type="IntAct" id="A0A1D6GXJ5">
    <property type="interactions" value="1"/>
</dbReference>
<dbReference type="AlphaFoldDB" id="A0A1D6GXJ5"/>
<dbReference type="SUPFAM" id="SSF55729">
    <property type="entry name" value="Acyl-CoA N-acyltransferases (Nat)"/>
    <property type="match status" value="1"/>
</dbReference>
<accession>A0A1D6GXJ5</accession>
<evidence type="ECO:0000256" key="6">
    <source>
        <dbReference type="SAM" id="MobiDB-lite"/>
    </source>
</evidence>
<dbReference type="InParanoid" id="A0A1D6GXJ5"/>
<feature type="compositionally biased region" description="Low complexity" evidence="6">
    <location>
        <begin position="55"/>
        <end position="77"/>
    </location>
</feature>
<dbReference type="Gene3D" id="3.30.40.10">
    <property type="entry name" value="Zinc/RING finger domain, C3HC4 (zinc finger)"/>
    <property type="match status" value="2"/>
</dbReference>
<name>A0A1D6GXJ5_MAIZE</name>
<feature type="region of interest" description="Disordered" evidence="6">
    <location>
        <begin position="39"/>
        <end position="261"/>
    </location>
</feature>
<dbReference type="InterPro" id="IPR001965">
    <property type="entry name" value="Znf_PHD"/>
</dbReference>
<dbReference type="Pfam" id="PF23011">
    <property type="entry name" value="PHD-1st_NSD"/>
    <property type="match status" value="1"/>
</dbReference>
<dbReference type="PROSITE" id="PS50016">
    <property type="entry name" value="ZF_PHD_2"/>
    <property type="match status" value="1"/>
</dbReference>
<dbReference type="Pfam" id="PF16135">
    <property type="entry name" value="TDBD"/>
    <property type="match status" value="2"/>
</dbReference>
<feature type="region of interest" description="Disordered" evidence="6">
    <location>
        <begin position="451"/>
        <end position="471"/>
    </location>
</feature>
<evidence type="ECO:0000256" key="2">
    <source>
        <dbReference type="ARBA" id="ARBA00022723"/>
    </source>
</evidence>
<comment type="subcellular location">
    <subcellularLocation>
        <location evidence="1">Nucleus</location>
    </subcellularLocation>
</comment>
<dbReference type="PANTHER" id="PTHR47025">
    <property type="entry name" value="AUTOIMMUNE REGULATOR"/>
    <property type="match status" value="1"/>
</dbReference>
<proteinExistence type="predicted"/>
<evidence type="ECO:0000256" key="5">
    <source>
        <dbReference type="ARBA" id="ARBA00023242"/>
    </source>
</evidence>
<keyword evidence="4" id="KW-0862">Zinc</keyword>
<dbReference type="GO" id="GO:0016746">
    <property type="term" value="F:acyltransferase activity"/>
    <property type="evidence" value="ECO:0007669"/>
    <property type="project" value="UniProtKB-KW"/>
</dbReference>
<evidence type="ECO:0000256" key="3">
    <source>
        <dbReference type="ARBA" id="ARBA00022771"/>
    </source>
</evidence>
<evidence type="ECO:0000256" key="4">
    <source>
        <dbReference type="ARBA" id="ARBA00022833"/>
    </source>
</evidence>
<dbReference type="InterPro" id="IPR013083">
    <property type="entry name" value="Znf_RING/FYVE/PHD"/>
</dbReference>
<evidence type="ECO:0000313" key="7">
    <source>
        <dbReference type="EMBL" id="AQK67527.1"/>
    </source>
</evidence>
<dbReference type="InterPro" id="IPR016181">
    <property type="entry name" value="Acyl_CoA_acyltransferase"/>
</dbReference>
<feature type="compositionally biased region" description="Pro residues" evidence="6">
    <location>
        <begin position="88"/>
        <end position="103"/>
    </location>
</feature>
<evidence type="ECO:0000256" key="1">
    <source>
        <dbReference type="ARBA" id="ARBA00004123"/>
    </source>
</evidence>
<dbReference type="InterPro" id="IPR056511">
    <property type="entry name" value="IDM1_C"/>
</dbReference>
<dbReference type="Gene3D" id="3.40.630.30">
    <property type="match status" value="1"/>
</dbReference>
<keyword evidence="3" id="KW-0863">Zinc-finger</keyword>